<dbReference type="Pfam" id="PF02225">
    <property type="entry name" value="PA"/>
    <property type="match status" value="1"/>
</dbReference>
<keyword evidence="4" id="KW-1133">Transmembrane helix</keyword>
<comment type="caution">
    <text evidence="7">The sequence shown here is derived from an EMBL/GenBank/DDBJ whole genome shotgun (WGS) entry which is preliminary data.</text>
</comment>
<evidence type="ECO:0000313" key="8">
    <source>
        <dbReference type="Proteomes" id="UP000823775"/>
    </source>
</evidence>
<evidence type="ECO:0000256" key="2">
    <source>
        <dbReference type="ARBA" id="ARBA00023180"/>
    </source>
</evidence>
<keyword evidence="8" id="KW-1185">Reference proteome</keyword>
<reference evidence="7 8" key="1">
    <citation type="journal article" date="2021" name="BMC Genomics">
        <title>Datura genome reveals duplications of psychoactive alkaloid biosynthetic genes and high mutation rate following tissue culture.</title>
        <authorList>
            <person name="Rajewski A."/>
            <person name="Carter-House D."/>
            <person name="Stajich J."/>
            <person name="Litt A."/>
        </authorList>
    </citation>
    <scope>NUCLEOTIDE SEQUENCE [LARGE SCALE GENOMIC DNA]</scope>
    <source>
        <strain evidence="7">AR-01</strain>
    </source>
</reference>
<keyword evidence="1" id="KW-0378">Hydrolase</keyword>
<accession>A0ABS8ST12</accession>
<evidence type="ECO:0000256" key="1">
    <source>
        <dbReference type="ARBA" id="ARBA00022670"/>
    </source>
</evidence>
<dbReference type="EMBL" id="JACEIK010000767">
    <property type="protein sequence ID" value="MCD7461956.1"/>
    <property type="molecule type" value="Genomic_DNA"/>
</dbReference>
<dbReference type="PANTHER" id="PTHR12174">
    <property type="entry name" value="SIGNAL PEPTIDE PEPTIDASE"/>
    <property type="match status" value="1"/>
</dbReference>
<feature type="region of interest" description="Disordered" evidence="3">
    <location>
        <begin position="212"/>
        <end position="234"/>
    </location>
</feature>
<dbReference type="PANTHER" id="PTHR12174:SF79">
    <property type="entry name" value="SIGNAL PEPTIDE PEPTIDASE-LIKE 5"/>
    <property type="match status" value="1"/>
</dbReference>
<dbReference type="Gene3D" id="3.50.30.30">
    <property type="match status" value="1"/>
</dbReference>
<gene>
    <name evidence="7" type="primary">SPPL2A_1</name>
    <name evidence="7" type="ORF">HAX54_047460</name>
</gene>
<dbReference type="Proteomes" id="UP000823775">
    <property type="component" value="Unassembled WGS sequence"/>
</dbReference>
<keyword evidence="4" id="KW-0812">Transmembrane</keyword>
<dbReference type="InterPro" id="IPR046450">
    <property type="entry name" value="PA_dom_sf"/>
</dbReference>
<proteinExistence type="predicted"/>
<feature type="transmembrane region" description="Helical" evidence="4">
    <location>
        <begin position="182"/>
        <end position="204"/>
    </location>
</feature>
<keyword evidence="5" id="KW-0732">Signal</keyword>
<evidence type="ECO:0000256" key="4">
    <source>
        <dbReference type="SAM" id="Phobius"/>
    </source>
</evidence>
<evidence type="ECO:0000256" key="3">
    <source>
        <dbReference type="SAM" id="MobiDB-lite"/>
    </source>
</evidence>
<evidence type="ECO:0000259" key="6">
    <source>
        <dbReference type="Pfam" id="PF02225"/>
    </source>
</evidence>
<dbReference type="InterPro" id="IPR003137">
    <property type="entry name" value="PA_domain"/>
</dbReference>
<keyword evidence="1" id="KW-0645">Protease</keyword>
<sequence length="234" mass="25184">MAFSWRFIGLFIFVFLLLVSSIAHSAPTNAHSSCSNEINMMLVKLWVNGAEEDSIVGLSAAFGSVLPTDIKHASRLPAVYPQPLNGCSASSTKLSGSIALVRRGECEFIIKATVAQEGGAGGVVLINNEGGSLEIACPNNSTISTVTIPVVSISNDGADIIDKYITSGKKVELLLYSPDRPIVDYSVCLIWLMAVGTIICAALWKKFTQSKESDDYELSYEPPLSHKKEKRKAV</sequence>
<evidence type="ECO:0000313" key="7">
    <source>
        <dbReference type="EMBL" id="MCD7461956.1"/>
    </source>
</evidence>
<protein>
    <submittedName>
        <fullName evidence="7">Signal peptide peptidase-like 2A</fullName>
    </submittedName>
</protein>
<organism evidence="7 8">
    <name type="scientific">Datura stramonium</name>
    <name type="common">Jimsonweed</name>
    <name type="synonym">Common thornapple</name>
    <dbReference type="NCBI Taxonomy" id="4076"/>
    <lineage>
        <taxon>Eukaryota</taxon>
        <taxon>Viridiplantae</taxon>
        <taxon>Streptophyta</taxon>
        <taxon>Embryophyta</taxon>
        <taxon>Tracheophyta</taxon>
        <taxon>Spermatophyta</taxon>
        <taxon>Magnoliopsida</taxon>
        <taxon>eudicotyledons</taxon>
        <taxon>Gunneridae</taxon>
        <taxon>Pentapetalae</taxon>
        <taxon>asterids</taxon>
        <taxon>lamiids</taxon>
        <taxon>Solanales</taxon>
        <taxon>Solanaceae</taxon>
        <taxon>Solanoideae</taxon>
        <taxon>Datureae</taxon>
        <taxon>Datura</taxon>
    </lineage>
</organism>
<feature type="chain" id="PRO_5045094534" evidence="5">
    <location>
        <begin position="26"/>
        <end position="234"/>
    </location>
</feature>
<keyword evidence="4" id="KW-0472">Membrane</keyword>
<dbReference type="InterPro" id="IPR007369">
    <property type="entry name" value="Peptidase_A22B_SPP"/>
</dbReference>
<feature type="domain" description="PA" evidence="6">
    <location>
        <begin position="77"/>
        <end position="159"/>
    </location>
</feature>
<name>A0ABS8ST12_DATST</name>
<feature type="compositionally biased region" description="Basic residues" evidence="3">
    <location>
        <begin position="225"/>
        <end position="234"/>
    </location>
</feature>
<feature type="signal peptide" evidence="5">
    <location>
        <begin position="1"/>
        <end position="25"/>
    </location>
</feature>
<dbReference type="SUPFAM" id="SSF52025">
    <property type="entry name" value="PA domain"/>
    <property type="match status" value="1"/>
</dbReference>
<keyword evidence="2" id="KW-0325">Glycoprotein</keyword>
<evidence type="ECO:0000256" key="5">
    <source>
        <dbReference type="SAM" id="SignalP"/>
    </source>
</evidence>